<feature type="transmembrane region" description="Helical" evidence="1">
    <location>
        <begin position="368"/>
        <end position="389"/>
    </location>
</feature>
<protein>
    <submittedName>
        <fullName evidence="2">Uncharacterized protein</fullName>
    </submittedName>
</protein>
<feature type="transmembrane region" description="Helical" evidence="1">
    <location>
        <begin position="331"/>
        <end position="356"/>
    </location>
</feature>
<keyword evidence="1" id="KW-1133">Transmembrane helix</keyword>
<dbReference type="AlphaFoldDB" id="A0A0C2W5E9"/>
<dbReference type="PANTHER" id="PTHR35043:SF7">
    <property type="entry name" value="TRANSCRIPTION FACTOR DOMAIN-CONTAINING PROTEIN"/>
    <property type="match status" value="1"/>
</dbReference>
<evidence type="ECO:0000313" key="3">
    <source>
        <dbReference type="Proteomes" id="UP000054097"/>
    </source>
</evidence>
<keyword evidence="1" id="KW-0472">Membrane</keyword>
<feature type="transmembrane region" description="Helical" evidence="1">
    <location>
        <begin position="49"/>
        <end position="72"/>
    </location>
</feature>
<gene>
    <name evidence="2" type="ORF">M408DRAFT_39731</name>
</gene>
<name>A0A0C2W5E9_SERVB</name>
<dbReference type="PANTHER" id="PTHR35043">
    <property type="entry name" value="TRANSCRIPTION FACTOR DOMAIN-CONTAINING PROTEIN"/>
    <property type="match status" value="1"/>
</dbReference>
<sequence>RTLGNIIWSCLSTIFLCTWVAIHPNIHFRPEKRNQSWAEKCLWEPLYEVVTYKLPLFLCALLFPEFILSWAVRQWFAAGKISDKVDGWTRTHGFFMLMGGFHLFRLSEDSPSIQLPLKSANLSQFVMPSGGYSQIDAEPECPLKFEDFPVEVLEFITPTEAELKDRGKSDSLTKIIVLIQTVWFVVQCIARGKQQLPLTELEVVTLAHTILNFFIYLSWWNKPKNVECPIRIYKPFAANHEESGEEADELDEEWVDGWLRKRVGYIVGEKDVCVTLSDKRSIPMFWSGRSYRDGVFGPYPTVPASVLGAIFVDIHIFIAGPSDFPSHAEFVLWRVSCAAMLTFPFIVFMLAIYVGLHDATKKYSLDWLWVPLGAISFVLLLPSSLLYIAGRITTLVIAFTTLRSLPPDAFATVNWTTFIPHI</sequence>
<evidence type="ECO:0000313" key="2">
    <source>
        <dbReference type="EMBL" id="KIM21648.1"/>
    </source>
</evidence>
<dbReference type="OrthoDB" id="9451547at2759"/>
<dbReference type="HOGENOM" id="CLU_022883_6_1_1"/>
<dbReference type="EMBL" id="KN824376">
    <property type="protein sequence ID" value="KIM21648.1"/>
    <property type="molecule type" value="Genomic_DNA"/>
</dbReference>
<proteinExistence type="predicted"/>
<keyword evidence="1" id="KW-0812">Transmembrane</keyword>
<reference evidence="2 3" key="1">
    <citation type="submission" date="2014-04" db="EMBL/GenBank/DDBJ databases">
        <authorList>
            <consortium name="DOE Joint Genome Institute"/>
            <person name="Kuo A."/>
            <person name="Zuccaro A."/>
            <person name="Kohler A."/>
            <person name="Nagy L.G."/>
            <person name="Floudas D."/>
            <person name="Copeland A."/>
            <person name="Barry K.W."/>
            <person name="Cichocki N."/>
            <person name="Veneault-Fourrey C."/>
            <person name="LaButti K."/>
            <person name="Lindquist E.A."/>
            <person name="Lipzen A."/>
            <person name="Lundell T."/>
            <person name="Morin E."/>
            <person name="Murat C."/>
            <person name="Sun H."/>
            <person name="Tunlid A."/>
            <person name="Henrissat B."/>
            <person name="Grigoriev I.V."/>
            <person name="Hibbett D.S."/>
            <person name="Martin F."/>
            <person name="Nordberg H.P."/>
            <person name="Cantor M.N."/>
            <person name="Hua S.X."/>
        </authorList>
    </citation>
    <scope>NUCLEOTIDE SEQUENCE [LARGE SCALE GENOMIC DNA]</scope>
    <source>
        <strain evidence="2 3">MAFF 305830</strain>
    </source>
</reference>
<reference evidence="3" key="2">
    <citation type="submission" date="2015-01" db="EMBL/GenBank/DDBJ databases">
        <title>Evolutionary Origins and Diversification of the Mycorrhizal Mutualists.</title>
        <authorList>
            <consortium name="DOE Joint Genome Institute"/>
            <consortium name="Mycorrhizal Genomics Consortium"/>
            <person name="Kohler A."/>
            <person name="Kuo A."/>
            <person name="Nagy L.G."/>
            <person name="Floudas D."/>
            <person name="Copeland A."/>
            <person name="Barry K.W."/>
            <person name="Cichocki N."/>
            <person name="Veneault-Fourrey C."/>
            <person name="LaButti K."/>
            <person name="Lindquist E.A."/>
            <person name="Lipzen A."/>
            <person name="Lundell T."/>
            <person name="Morin E."/>
            <person name="Murat C."/>
            <person name="Riley R."/>
            <person name="Ohm R."/>
            <person name="Sun H."/>
            <person name="Tunlid A."/>
            <person name="Henrissat B."/>
            <person name="Grigoriev I.V."/>
            <person name="Hibbett D.S."/>
            <person name="Martin F."/>
        </authorList>
    </citation>
    <scope>NUCLEOTIDE SEQUENCE [LARGE SCALE GENOMIC DNA]</scope>
    <source>
        <strain evidence="3">MAFF 305830</strain>
    </source>
</reference>
<feature type="non-terminal residue" evidence="2">
    <location>
        <position position="422"/>
    </location>
</feature>
<feature type="transmembrane region" description="Helical" evidence="1">
    <location>
        <begin position="6"/>
        <end position="28"/>
    </location>
</feature>
<feature type="non-terminal residue" evidence="2">
    <location>
        <position position="1"/>
    </location>
</feature>
<feature type="transmembrane region" description="Helical" evidence="1">
    <location>
        <begin position="299"/>
        <end position="319"/>
    </location>
</feature>
<dbReference type="Proteomes" id="UP000054097">
    <property type="component" value="Unassembled WGS sequence"/>
</dbReference>
<accession>A0A0C2W5E9</accession>
<keyword evidence="3" id="KW-1185">Reference proteome</keyword>
<organism evidence="2 3">
    <name type="scientific">Serendipita vermifera MAFF 305830</name>
    <dbReference type="NCBI Taxonomy" id="933852"/>
    <lineage>
        <taxon>Eukaryota</taxon>
        <taxon>Fungi</taxon>
        <taxon>Dikarya</taxon>
        <taxon>Basidiomycota</taxon>
        <taxon>Agaricomycotina</taxon>
        <taxon>Agaricomycetes</taxon>
        <taxon>Sebacinales</taxon>
        <taxon>Serendipitaceae</taxon>
        <taxon>Serendipita</taxon>
    </lineage>
</organism>
<evidence type="ECO:0000256" key="1">
    <source>
        <dbReference type="SAM" id="Phobius"/>
    </source>
</evidence>